<protein>
    <submittedName>
        <fullName evidence="3">Type II toxin-antitoxin system RelE/ParE family toxin</fullName>
    </submittedName>
</protein>
<dbReference type="AlphaFoldDB" id="A0A3K5RH63"/>
<proteinExistence type="inferred from homology"/>
<dbReference type="InterPro" id="IPR051803">
    <property type="entry name" value="TA_system_RelE-like_toxin"/>
</dbReference>
<sequence>MRLEWKPMALTDRENIMDYISQDNPQAAIDLDDGFETAAERACGNPDMYKPGRSKGTREIVVRPHYILVYQTEESVLTVLRVLHAAQQWPPTT</sequence>
<dbReference type="Proteomes" id="UP000885364">
    <property type="component" value="Unassembled WGS sequence"/>
</dbReference>
<reference evidence="3" key="1">
    <citation type="submission" date="2018-11" db="EMBL/GenBank/DDBJ databases">
        <authorList>
            <consortium name="PulseNet: The National Subtyping Network for Foodborne Disease Surveillance"/>
            <person name="Tarr C.L."/>
            <person name="Trees E."/>
            <person name="Katz L.S."/>
            <person name="Carleton-Romer H.A."/>
            <person name="Stroika S."/>
            <person name="Kucerova Z."/>
            <person name="Roache K.F."/>
            <person name="Sabol A.L."/>
            <person name="Besser J."/>
            <person name="Gerner-Smidt P."/>
        </authorList>
    </citation>
    <scope>NUCLEOTIDE SEQUENCE [LARGE SCALE GENOMIC DNA]</scope>
    <source>
        <strain evidence="3">PNUSAS059688</strain>
    </source>
</reference>
<dbReference type="InterPro" id="IPR035093">
    <property type="entry name" value="RelE/ParE_toxin_dom_sf"/>
</dbReference>
<dbReference type="PANTHER" id="PTHR33755">
    <property type="entry name" value="TOXIN PARE1-RELATED"/>
    <property type="match status" value="1"/>
</dbReference>
<dbReference type="PANTHER" id="PTHR33755:SF6">
    <property type="entry name" value="PLASMID STABILIZATION SYSTEM PROTEIN"/>
    <property type="match status" value="1"/>
</dbReference>
<evidence type="ECO:0000256" key="1">
    <source>
        <dbReference type="ARBA" id="ARBA00006226"/>
    </source>
</evidence>
<comment type="similarity">
    <text evidence="1">Belongs to the RelE toxin family.</text>
</comment>
<dbReference type="NCBIfam" id="TIGR02385">
    <property type="entry name" value="RelE_StbE"/>
    <property type="match status" value="1"/>
</dbReference>
<gene>
    <name evidence="3" type="ORF">EEM47_21545</name>
</gene>
<name>A0A3K5RH63_SALER</name>
<dbReference type="Gene3D" id="3.30.2310.20">
    <property type="entry name" value="RelE-like"/>
    <property type="match status" value="1"/>
</dbReference>
<organism evidence="3">
    <name type="scientific">Salmonella enterica</name>
    <name type="common">Salmonella choleraesuis</name>
    <dbReference type="NCBI Taxonomy" id="28901"/>
    <lineage>
        <taxon>Bacteria</taxon>
        <taxon>Pseudomonadati</taxon>
        <taxon>Pseudomonadota</taxon>
        <taxon>Gammaproteobacteria</taxon>
        <taxon>Enterobacterales</taxon>
        <taxon>Enterobacteriaceae</taxon>
        <taxon>Salmonella</taxon>
    </lineage>
</organism>
<accession>A0A3K5RH63</accession>
<comment type="caution">
    <text evidence="3">The sequence shown here is derived from an EMBL/GenBank/DDBJ whole genome shotgun (WGS) entry which is preliminary data.</text>
</comment>
<keyword evidence="2" id="KW-1277">Toxin-antitoxin system</keyword>
<evidence type="ECO:0000256" key="2">
    <source>
        <dbReference type="ARBA" id="ARBA00022649"/>
    </source>
</evidence>
<dbReference type="InterPro" id="IPR007712">
    <property type="entry name" value="RelE/ParE_toxin"/>
</dbReference>
<dbReference type="Pfam" id="PF05016">
    <property type="entry name" value="ParE_toxin"/>
    <property type="match status" value="1"/>
</dbReference>
<evidence type="ECO:0000313" key="3">
    <source>
        <dbReference type="EMBL" id="MHI24351.1"/>
    </source>
</evidence>
<dbReference type="EMBL" id="ROVY01000111">
    <property type="protein sequence ID" value="MHI24351.1"/>
    <property type="molecule type" value="Genomic_DNA"/>
</dbReference>